<keyword evidence="7" id="KW-1185">Reference proteome</keyword>
<dbReference type="SUPFAM" id="SSF53474">
    <property type="entry name" value="alpha/beta-Hydrolases"/>
    <property type="match status" value="1"/>
</dbReference>
<dbReference type="Gene3D" id="3.40.50.1820">
    <property type="entry name" value="alpha/beta hydrolase"/>
    <property type="match status" value="1"/>
</dbReference>
<evidence type="ECO:0000256" key="4">
    <source>
        <dbReference type="RuleBase" id="RU004262"/>
    </source>
</evidence>
<protein>
    <recommendedName>
        <fullName evidence="5">Lipase domain-containing protein</fullName>
    </recommendedName>
</protein>
<evidence type="ECO:0000256" key="1">
    <source>
        <dbReference type="ARBA" id="ARBA00004613"/>
    </source>
</evidence>
<dbReference type="InterPro" id="IPR000734">
    <property type="entry name" value="TAG_lipase"/>
</dbReference>
<reference evidence="7" key="1">
    <citation type="submission" date="2011-08" db="EMBL/GenBank/DDBJ databases">
        <authorList>
            <person name="Rombauts S."/>
        </authorList>
    </citation>
    <scope>NUCLEOTIDE SEQUENCE</scope>
    <source>
        <strain evidence="7">London</strain>
    </source>
</reference>
<dbReference type="PANTHER" id="PTHR11610:SF173">
    <property type="entry name" value="LIPASE DOMAIN-CONTAINING PROTEIN-RELATED"/>
    <property type="match status" value="1"/>
</dbReference>
<dbReference type="STRING" id="32264.T1KBZ8"/>
<comment type="similarity">
    <text evidence="2 4">Belongs to the AB hydrolase superfamily. Lipase family.</text>
</comment>
<evidence type="ECO:0000256" key="3">
    <source>
        <dbReference type="ARBA" id="ARBA00022525"/>
    </source>
</evidence>
<sequence length="285" mass="32215">MALAHRALTVHPLTVRNIETVASVLVNFTNKLAVHSEMHVHIIGHSLRAHVASYAANLMPDNSMIHRITALDPAGPGFESILYQLKPSLANYVEVLHTDYAEIEYVGFGLKNLTGNIDFFPNGGFQQPRCEKKKALYRLFKKGFVDGNFQIKMTAANSITVTGLISRVTTKLMLFKPDQLTDDCQFIGYACGSHQEFLRGLCTDCGEDGSKCAIYSGFGESQQIQEEVQNRPKQEYYFQTKQDPPYCFHHYGIRFTAENVERLRFFSYKLVIYGSKDSISYNSKL</sequence>
<name>T1KBZ8_TETUR</name>
<organism evidence="6 7">
    <name type="scientific">Tetranychus urticae</name>
    <name type="common">Two-spotted spider mite</name>
    <dbReference type="NCBI Taxonomy" id="32264"/>
    <lineage>
        <taxon>Eukaryota</taxon>
        <taxon>Metazoa</taxon>
        <taxon>Ecdysozoa</taxon>
        <taxon>Arthropoda</taxon>
        <taxon>Chelicerata</taxon>
        <taxon>Arachnida</taxon>
        <taxon>Acari</taxon>
        <taxon>Acariformes</taxon>
        <taxon>Trombidiformes</taxon>
        <taxon>Prostigmata</taxon>
        <taxon>Eleutherengona</taxon>
        <taxon>Raphignathae</taxon>
        <taxon>Tetranychoidea</taxon>
        <taxon>Tetranychidae</taxon>
        <taxon>Tetranychus</taxon>
    </lineage>
</organism>
<dbReference type="EnsemblMetazoa" id="tetur08g05850.1">
    <property type="protein sequence ID" value="tetur08g05850.1"/>
    <property type="gene ID" value="tetur08g05850"/>
</dbReference>
<evidence type="ECO:0000256" key="2">
    <source>
        <dbReference type="ARBA" id="ARBA00010701"/>
    </source>
</evidence>
<dbReference type="PANTHER" id="PTHR11610">
    <property type="entry name" value="LIPASE"/>
    <property type="match status" value="1"/>
</dbReference>
<dbReference type="InterPro" id="IPR029058">
    <property type="entry name" value="AB_hydrolase_fold"/>
</dbReference>
<evidence type="ECO:0000313" key="7">
    <source>
        <dbReference type="Proteomes" id="UP000015104"/>
    </source>
</evidence>
<dbReference type="GO" id="GO:0005615">
    <property type="term" value="C:extracellular space"/>
    <property type="evidence" value="ECO:0007669"/>
    <property type="project" value="TreeGrafter"/>
</dbReference>
<evidence type="ECO:0000313" key="6">
    <source>
        <dbReference type="EnsemblMetazoa" id="tetur08g05850.1"/>
    </source>
</evidence>
<dbReference type="HOGENOM" id="CLU_977703_0_0_1"/>
<dbReference type="AlphaFoldDB" id="T1KBZ8"/>
<dbReference type="EMBL" id="CAEY01001956">
    <property type="status" value="NOT_ANNOTATED_CDS"/>
    <property type="molecule type" value="Genomic_DNA"/>
</dbReference>
<keyword evidence="3" id="KW-0964">Secreted</keyword>
<dbReference type="Pfam" id="PF00151">
    <property type="entry name" value="Lipase"/>
    <property type="match status" value="1"/>
</dbReference>
<dbReference type="InterPro" id="IPR013818">
    <property type="entry name" value="Lipase"/>
</dbReference>
<dbReference type="GO" id="GO:0016298">
    <property type="term" value="F:lipase activity"/>
    <property type="evidence" value="ECO:0007669"/>
    <property type="project" value="InterPro"/>
</dbReference>
<accession>T1KBZ8</accession>
<reference evidence="6" key="2">
    <citation type="submission" date="2015-06" db="UniProtKB">
        <authorList>
            <consortium name="EnsemblMetazoa"/>
        </authorList>
    </citation>
    <scope>IDENTIFICATION</scope>
</reference>
<feature type="domain" description="Lipase" evidence="5">
    <location>
        <begin position="9"/>
        <end position="246"/>
    </location>
</feature>
<dbReference type="GO" id="GO:0016042">
    <property type="term" value="P:lipid catabolic process"/>
    <property type="evidence" value="ECO:0007669"/>
    <property type="project" value="TreeGrafter"/>
</dbReference>
<dbReference type="Proteomes" id="UP000015104">
    <property type="component" value="Unassembled WGS sequence"/>
</dbReference>
<proteinExistence type="inferred from homology"/>
<evidence type="ECO:0000259" key="5">
    <source>
        <dbReference type="Pfam" id="PF00151"/>
    </source>
</evidence>
<comment type="subcellular location">
    <subcellularLocation>
        <location evidence="1">Secreted</location>
    </subcellularLocation>
</comment>